<reference evidence="4 5" key="1">
    <citation type="submission" date="2018-09" db="EMBL/GenBank/DDBJ databases">
        <title>A high-quality reference genome of wild soybean provides a powerful tool to mine soybean genomes.</title>
        <authorList>
            <person name="Xie M."/>
            <person name="Chung C.Y.L."/>
            <person name="Li M.-W."/>
            <person name="Wong F.-L."/>
            <person name="Chan T.-F."/>
            <person name="Lam H.-M."/>
        </authorList>
    </citation>
    <scope>NUCLEOTIDE SEQUENCE [LARGE SCALE GENOMIC DNA]</scope>
    <source>
        <strain evidence="5">cv. W05</strain>
        <tissue evidence="4">Hypocotyl of etiolated seedlings</tissue>
    </source>
</reference>
<keyword evidence="5" id="KW-1185">Reference proteome</keyword>
<comment type="caution">
    <text evidence="4">The sequence shown here is derived from an EMBL/GenBank/DDBJ whole genome shotgun (WGS) entry which is preliminary data.</text>
</comment>
<evidence type="ECO:0000313" key="4">
    <source>
        <dbReference type="EMBL" id="RZB60681.1"/>
    </source>
</evidence>
<dbReference type="Pfam" id="PF13921">
    <property type="entry name" value="Myb_DNA-bind_6"/>
    <property type="match status" value="1"/>
</dbReference>
<organism evidence="4 5">
    <name type="scientific">Glycine soja</name>
    <name type="common">Wild soybean</name>
    <dbReference type="NCBI Taxonomy" id="3848"/>
    <lineage>
        <taxon>Eukaryota</taxon>
        <taxon>Viridiplantae</taxon>
        <taxon>Streptophyta</taxon>
        <taxon>Embryophyta</taxon>
        <taxon>Tracheophyta</taxon>
        <taxon>Spermatophyta</taxon>
        <taxon>Magnoliopsida</taxon>
        <taxon>eudicotyledons</taxon>
        <taxon>Gunneridae</taxon>
        <taxon>Pentapetalae</taxon>
        <taxon>rosids</taxon>
        <taxon>fabids</taxon>
        <taxon>Fabales</taxon>
        <taxon>Fabaceae</taxon>
        <taxon>Papilionoideae</taxon>
        <taxon>50 kb inversion clade</taxon>
        <taxon>NPAAA clade</taxon>
        <taxon>indigoferoid/millettioid clade</taxon>
        <taxon>Phaseoleae</taxon>
        <taxon>Glycine</taxon>
        <taxon>Glycine subgen. Soja</taxon>
    </lineage>
</organism>
<dbReference type="Proteomes" id="UP000289340">
    <property type="component" value="Chromosome 16"/>
</dbReference>
<keyword evidence="2" id="KW-0539">Nucleus</keyword>
<dbReference type="PROSITE" id="PS51294">
    <property type="entry name" value="HTH_MYB"/>
    <property type="match status" value="1"/>
</dbReference>
<dbReference type="GO" id="GO:0005634">
    <property type="term" value="C:nucleus"/>
    <property type="evidence" value="ECO:0007669"/>
    <property type="project" value="UniProtKB-SubCell"/>
</dbReference>
<feature type="non-terminal residue" evidence="4">
    <location>
        <position position="1"/>
    </location>
</feature>
<gene>
    <name evidence="4" type="ORF">D0Y65_043439</name>
</gene>
<dbReference type="SUPFAM" id="SSF46689">
    <property type="entry name" value="Homeodomain-like"/>
    <property type="match status" value="1"/>
</dbReference>
<dbReference type="InterPro" id="IPR015495">
    <property type="entry name" value="Myb_TF_plants"/>
</dbReference>
<evidence type="ECO:0000256" key="2">
    <source>
        <dbReference type="ARBA" id="ARBA00023242"/>
    </source>
</evidence>
<dbReference type="AlphaFoldDB" id="A0A445GHJ4"/>
<feature type="domain" description="HTH myb-type" evidence="3">
    <location>
        <begin position="1"/>
        <end position="23"/>
    </location>
</feature>
<evidence type="ECO:0000259" key="3">
    <source>
        <dbReference type="PROSITE" id="PS51294"/>
    </source>
</evidence>
<dbReference type="InterPro" id="IPR009057">
    <property type="entry name" value="Homeodomain-like_sf"/>
</dbReference>
<dbReference type="PANTHER" id="PTHR10641">
    <property type="entry name" value="MYB FAMILY TRANSCRIPTION FACTOR"/>
    <property type="match status" value="1"/>
</dbReference>
<accession>A0A445GHJ4</accession>
<name>A0A445GHJ4_GLYSO</name>
<comment type="subcellular location">
    <subcellularLocation>
        <location evidence="1">Nucleus</location>
    </subcellularLocation>
</comment>
<dbReference type="InterPro" id="IPR017930">
    <property type="entry name" value="Myb_dom"/>
</dbReference>
<proteinExistence type="predicted"/>
<sequence length="60" mass="6999">LSGLARCGKSCRLRWLNYLRPNLKIGNYTEEEEETIIKLHRHLGNRCENLFPTRITATQA</sequence>
<evidence type="ECO:0000256" key="1">
    <source>
        <dbReference type="ARBA" id="ARBA00004123"/>
    </source>
</evidence>
<protein>
    <submittedName>
        <fullName evidence="4">Transcription factor MYB63</fullName>
    </submittedName>
</protein>
<dbReference type="Gene3D" id="1.10.10.60">
    <property type="entry name" value="Homeodomain-like"/>
    <property type="match status" value="1"/>
</dbReference>
<evidence type="ECO:0000313" key="5">
    <source>
        <dbReference type="Proteomes" id="UP000289340"/>
    </source>
</evidence>
<dbReference type="EMBL" id="QZWG01000016">
    <property type="protein sequence ID" value="RZB60681.1"/>
    <property type="molecule type" value="Genomic_DNA"/>
</dbReference>
<dbReference type="PANTHER" id="PTHR10641:SF1388">
    <property type="entry name" value="MYB TRANSCRIPTION FACTOR"/>
    <property type="match status" value="1"/>
</dbReference>